<dbReference type="Proteomes" id="UP000198651">
    <property type="component" value="Chromosome I"/>
</dbReference>
<sequence>MATIFRSTVLYQHKRLPARIMEVVTPHGKFETPTFMPVGTRAAINGIQQKDLQNTDTTIILGGNTYHMLNSPGMDAIRICGGMHEFMNWNGPMLTDSGGFQVFSISKKSPKKCRIDDTGARFQQNDGKIINLSPKTSILTQKIIGADIIMAFDECTTHSDNREESLRALNRTHRWLSESRETHEYQPFSEYGNHQAFFGIIQGGYFRDLREQSTQFILDMETDGIAIGGEVIGSDMNATEEIISWIMPQLPTNKVRYTMGVGLNPCDLIAVVKRGIDMFDCVAPTRNARHGALYHGHPKIKDDWVTFDTKNIAEGRLLIKKGEYARDERPILEDCSCTTCRNYSRSYLHYLFKSKQTMYNTLSGIHNIHVMQNVCRKMREIIKQNSY</sequence>
<gene>
    <name evidence="5" type="primary">tgt</name>
    <name evidence="5" type="ORF">Ark11_1330</name>
</gene>
<evidence type="ECO:0000259" key="4">
    <source>
        <dbReference type="Pfam" id="PF01702"/>
    </source>
</evidence>
<evidence type="ECO:0000313" key="6">
    <source>
        <dbReference type="Proteomes" id="UP000198651"/>
    </source>
</evidence>
<dbReference type="GO" id="GO:0008616">
    <property type="term" value="P:tRNA queuosine(34) biosynthetic process"/>
    <property type="evidence" value="ECO:0007669"/>
    <property type="project" value="TreeGrafter"/>
</dbReference>
<dbReference type="InterPro" id="IPR002616">
    <property type="entry name" value="tRNA_ribo_trans-like"/>
</dbReference>
<dbReference type="SUPFAM" id="SSF51713">
    <property type="entry name" value="tRNA-guanine transglycosylase"/>
    <property type="match status" value="1"/>
</dbReference>
<keyword evidence="3" id="KW-0819">tRNA processing</keyword>
<name>A0A0S4M779_9BURK</name>
<dbReference type="PANTHER" id="PTHR46499">
    <property type="entry name" value="QUEUINE TRNA-RIBOSYLTRANSFERASE"/>
    <property type="match status" value="1"/>
</dbReference>
<dbReference type="NCBIfam" id="TIGR00430">
    <property type="entry name" value="Q_tRNA_tgt"/>
    <property type="match status" value="1"/>
</dbReference>
<evidence type="ECO:0000256" key="3">
    <source>
        <dbReference type="ARBA" id="ARBA00022694"/>
    </source>
</evidence>
<keyword evidence="6" id="KW-1185">Reference proteome</keyword>
<dbReference type="Gene3D" id="3.20.20.105">
    <property type="entry name" value="Queuine tRNA-ribosyltransferase-like"/>
    <property type="match status" value="1"/>
</dbReference>
<proteinExistence type="predicted"/>
<dbReference type="RefSeq" id="WP_092490613.1">
    <property type="nucleotide sequence ID" value="NZ_LN906597.1"/>
</dbReference>
<dbReference type="NCBIfam" id="TIGR00449">
    <property type="entry name" value="tgt_general"/>
    <property type="match status" value="1"/>
</dbReference>
<dbReference type="STRING" id="1561003.Ark11_1330"/>
<dbReference type="PANTHER" id="PTHR46499:SF1">
    <property type="entry name" value="QUEUINE TRNA-RIBOSYLTRANSFERASE"/>
    <property type="match status" value="1"/>
</dbReference>
<dbReference type="InterPro" id="IPR050076">
    <property type="entry name" value="ArchSynthase1/Queuine_TRR"/>
</dbReference>
<keyword evidence="2 5" id="KW-0808">Transferase</keyword>
<protein>
    <submittedName>
        <fullName evidence="5">Queuine tRNA-ribosyltransferase</fullName>
    </submittedName>
</protein>
<evidence type="ECO:0000256" key="2">
    <source>
        <dbReference type="ARBA" id="ARBA00022679"/>
    </source>
</evidence>
<dbReference type="OrthoDB" id="9805417at2"/>
<organism evidence="5 6">
    <name type="scientific">Candidatus Ichthyocystis hellenicum</name>
    <dbReference type="NCBI Taxonomy" id="1561003"/>
    <lineage>
        <taxon>Bacteria</taxon>
        <taxon>Pseudomonadati</taxon>
        <taxon>Pseudomonadota</taxon>
        <taxon>Betaproteobacteria</taxon>
        <taxon>Burkholderiales</taxon>
        <taxon>Candidatus Ichthyocystis</taxon>
    </lineage>
</organism>
<keyword evidence="1" id="KW-0328">Glycosyltransferase</keyword>
<evidence type="ECO:0000256" key="1">
    <source>
        <dbReference type="ARBA" id="ARBA00022676"/>
    </source>
</evidence>
<dbReference type="InterPro" id="IPR036511">
    <property type="entry name" value="TGT-like_sf"/>
</dbReference>
<dbReference type="GO" id="GO:0005829">
    <property type="term" value="C:cytosol"/>
    <property type="evidence" value="ECO:0007669"/>
    <property type="project" value="TreeGrafter"/>
</dbReference>
<reference evidence="6" key="1">
    <citation type="submission" date="2015-11" db="EMBL/GenBank/DDBJ databases">
        <authorList>
            <person name="Seth-Smith H.M.B."/>
        </authorList>
    </citation>
    <scope>NUCLEOTIDE SEQUENCE [LARGE SCALE GENOMIC DNA]</scope>
    <source>
        <strain evidence="6">2013Ark11</strain>
    </source>
</reference>
<feature type="domain" description="tRNA-guanine(15) transglycosylase-like" evidence="4">
    <location>
        <begin position="18"/>
        <end position="386"/>
    </location>
</feature>
<dbReference type="AlphaFoldDB" id="A0A0S4M779"/>
<accession>A0A0S4M779</accession>
<dbReference type="Pfam" id="PF01702">
    <property type="entry name" value="TGT"/>
    <property type="match status" value="1"/>
</dbReference>
<dbReference type="GO" id="GO:0008479">
    <property type="term" value="F:tRNA-guanosine(34) queuine transglycosylase activity"/>
    <property type="evidence" value="ECO:0007669"/>
    <property type="project" value="InterPro"/>
</dbReference>
<dbReference type="InterPro" id="IPR004803">
    <property type="entry name" value="TGT"/>
</dbReference>
<dbReference type="PATRIC" id="fig|1561003.3.peg.1367"/>
<evidence type="ECO:0000313" key="5">
    <source>
        <dbReference type="EMBL" id="CUT18134.1"/>
    </source>
</evidence>
<dbReference type="EMBL" id="LN906597">
    <property type="protein sequence ID" value="CUT18134.1"/>
    <property type="molecule type" value="Genomic_DNA"/>
</dbReference>